<name>A0A6A6WVD1_9PLEO</name>
<feature type="compositionally biased region" description="Polar residues" evidence="2">
    <location>
        <begin position="269"/>
        <end position="298"/>
    </location>
</feature>
<keyword evidence="1" id="KW-0175">Coiled coil</keyword>
<evidence type="ECO:0000313" key="3">
    <source>
        <dbReference type="EMBL" id="KAF2787697.1"/>
    </source>
</evidence>
<organism evidence="3 4">
    <name type="scientific">Melanomma pulvis-pyrius CBS 109.77</name>
    <dbReference type="NCBI Taxonomy" id="1314802"/>
    <lineage>
        <taxon>Eukaryota</taxon>
        <taxon>Fungi</taxon>
        <taxon>Dikarya</taxon>
        <taxon>Ascomycota</taxon>
        <taxon>Pezizomycotina</taxon>
        <taxon>Dothideomycetes</taxon>
        <taxon>Pleosporomycetidae</taxon>
        <taxon>Pleosporales</taxon>
        <taxon>Melanommataceae</taxon>
        <taxon>Melanomma</taxon>
    </lineage>
</organism>
<gene>
    <name evidence="3" type="ORF">K505DRAFT_367126</name>
</gene>
<proteinExistence type="predicted"/>
<dbReference type="EMBL" id="MU002289">
    <property type="protein sequence ID" value="KAF2787697.1"/>
    <property type="molecule type" value="Genomic_DNA"/>
</dbReference>
<accession>A0A6A6WVD1</accession>
<feature type="compositionally biased region" description="Polar residues" evidence="2">
    <location>
        <begin position="217"/>
        <end position="228"/>
    </location>
</feature>
<evidence type="ECO:0000256" key="1">
    <source>
        <dbReference type="SAM" id="Coils"/>
    </source>
</evidence>
<evidence type="ECO:0000256" key="2">
    <source>
        <dbReference type="SAM" id="MobiDB-lite"/>
    </source>
</evidence>
<evidence type="ECO:0000313" key="4">
    <source>
        <dbReference type="Proteomes" id="UP000799757"/>
    </source>
</evidence>
<dbReference type="Proteomes" id="UP000799757">
    <property type="component" value="Unassembled WGS sequence"/>
</dbReference>
<protein>
    <submittedName>
        <fullName evidence="3">Uncharacterized protein</fullName>
    </submittedName>
</protein>
<keyword evidence="4" id="KW-1185">Reference proteome</keyword>
<dbReference type="AlphaFoldDB" id="A0A6A6WVD1"/>
<feature type="region of interest" description="Disordered" evidence="2">
    <location>
        <begin position="178"/>
        <end position="302"/>
    </location>
</feature>
<sequence>MATIASGVRATDDDSTDIPLRSLEQAARMIGVRGDFLRCLPFGKAVFDNAKDETVNESSVQGLFPFRLFVGTVYDFNGQMARPMLVWARFWSYSSYTQIRYMGYDEDGGQHSAFTEEFSPEYIDKPADAFGHISGNATRAVVLYYFLRRGAPFPLDRINAQQGNAIMDACTQYKQSSEAQDKPLFVRSDSESSDTEGEVIDNAKTSGVPPKVPRPTQPSRGSRANVSSAAKLIGKIVNSGPKRYRGTPTPVGNDVISTSRPSTAAPIRPNSTSRPSTTAPIRPNSTSRPSTTAPTLPTSRGADARLKQIDKRLGIVQARIVEYEKREQTLKDEDKMTLGEHLKLRGDLEALEEAIKLKRAQLEEVDARLKAQDAAILNIGYNIAVDRREKDRLEWEMGRILRSDSRRLAGGGGR</sequence>
<reference evidence="3" key="1">
    <citation type="journal article" date="2020" name="Stud. Mycol.">
        <title>101 Dothideomycetes genomes: a test case for predicting lifestyles and emergence of pathogens.</title>
        <authorList>
            <person name="Haridas S."/>
            <person name="Albert R."/>
            <person name="Binder M."/>
            <person name="Bloem J."/>
            <person name="Labutti K."/>
            <person name="Salamov A."/>
            <person name="Andreopoulos B."/>
            <person name="Baker S."/>
            <person name="Barry K."/>
            <person name="Bills G."/>
            <person name="Bluhm B."/>
            <person name="Cannon C."/>
            <person name="Castanera R."/>
            <person name="Culley D."/>
            <person name="Daum C."/>
            <person name="Ezra D."/>
            <person name="Gonzalez J."/>
            <person name="Henrissat B."/>
            <person name="Kuo A."/>
            <person name="Liang C."/>
            <person name="Lipzen A."/>
            <person name="Lutzoni F."/>
            <person name="Magnuson J."/>
            <person name="Mondo S."/>
            <person name="Nolan M."/>
            <person name="Ohm R."/>
            <person name="Pangilinan J."/>
            <person name="Park H.-J."/>
            <person name="Ramirez L."/>
            <person name="Alfaro M."/>
            <person name="Sun H."/>
            <person name="Tritt A."/>
            <person name="Yoshinaga Y."/>
            <person name="Zwiers L.-H."/>
            <person name="Turgeon B."/>
            <person name="Goodwin S."/>
            <person name="Spatafora J."/>
            <person name="Crous P."/>
            <person name="Grigoriev I."/>
        </authorList>
    </citation>
    <scope>NUCLEOTIDE SEQUENCE</scope>
    <source>
        <strain evidence="3">CBS 109.77</strain>
    </source>
</reference>
<feature type="coiled-coil region" evidence="1">
    <location>
        <begin position="306"/>
        <end position="368"/>
    </location>
</feature>